<reference evidence="3 4" key="1">
    <citation type="submission" date="2019-08" db="EMBL/GenBank/DDBJ databases">
        <title>In-depth cultivation of the pig gut microbiome towards novel bacterial diversity and tailored functional studies.</title>
        <authorList>
            <person name="Wylensek D."/>
            <person name="Hitch T.C.A."/>
            <person name="Clavel T."/>
        </authorList>
    </citation>
    <scope>NUCLEOTIDE SEQUENCE [LARGE SCALE GENOMIC DNA]</scope>
    <source>
        <strain evidence="3 4">Bifido-178-WT-2B</strain>
    </source>
</reference>
<name>A0A6A8M9E0_9LACO</name>
<dbReference type="EMBL" id="VUMX01000002">
    <property type="protein sequence ID" value="MST86315.1"/>
    <property type="molecule type" value="Genomic_DNA"/>
</dbReference>
<dbReference type="Gene3D" id="3.30.1370.160">
    <property type="match status" value="1"/>
</dbReference>
<gene>
    <name evidence="3" type="ORF">FYJ62_01285</name>
</gene>
<protein>
    <submittedName>
        <fullName evidence="3">RNA-binding protein</fullName>
    </submittedName>
</protein>
<evidence type="ECO:0000313" key="3">
    <source>
        <dbReference type="EMBL" id="MST86315.1"/>
    </source>
</evidence>
<organism evidence="3 4">
    <name type="scientific">Lactobacillus porci</name>
    <dbReference type="NCBI Taxonomy" id="2012477"/>
    <lineage>
        <taxon>Bacteria</taxon>
        <taxon>Bacillati</taxon>
        <taxon>Bacillota</taxon>
        <taxon>Bacilli</taxon>
        <taxon>Lactobacillales</taxon>
        <taxon>Lactobacillaceae</taxon>
        <taxon>Lactobacillus</taxon>
    </lineage>
</organism>
<dbReference type="AlphaFoldDB" id="A0A6A8M9E0"/>
<sequence>MQRRQASAFYPHFEPEERPTIDYFVGLFNRLIFKHEAILTHFLDPREREILETVVGGEAVLQEFGGYQAAEKKRVYLSEDWENLKPDDYKIVLYQIDYPQKFAQLRHGQILGSLANSGVEVATFGDIVTDGQGTWQFFAEAELSDFFDRQIDRIGRTRVRLHQVPLKELTAIEDNSVTESAVASSMRLDALLAAVTGKSRSQLKEAFTAGDVKLNWHEEAAPEKIAAIGDMISLRHFGRLQISGIKPTKKGRLHLDYQLWRSSSK</sequence>
<dbReference type="Gene3D" id="3.30.70.330">
    <property type="match status" value="1"/>
</dbReference>
<dbReference type="Gene3D" id="3.10.290.10">
    <property type="entry name" value="RNA-binding S4 domain"/>
    <property type="match status" value="1"/>
</dbReference>
<dbReference type="OrthoDB" id="9812787at2"/>
<keyword evidence="1" id="KW-0694">RNA-binding</keyword>
<dbReference type="InterPro" id="IPR012677">
    <property type="entry name" value="Nucleotide-bd_a/b_plait_sf"/>
</dbReference>
<dbReference type="CDD" id="cd00165">
    <property type="entry name" value="S4"/>
    <property type="match status" value="1"/>
</dbReference>
<dbReference type="InterPro" id="IPR002942">
    <property type="entry name" value="S4_RNA-bd"/>
</dbReference>
<dbReference type="GO" id="GO:0003723">
    <property type="term" value="F:RNA binding"/>
    <property type="evidence" value="ECO:0007669"/>
    <property type="project" value="UniProtKB-KW"/>
</dbReference>
<dbReference type="Proteomes" id="UP000438120">
    <property type="component" value="Unassembled WGS sequence"/>
</dbReference>
<dbReference type="InterPro" id="IPR036986">
    <property type="entry name" value="S4_RNA-bd_sf"/>
</dbReference>
<dbReference type="PROSITE" id="PS50889">
    <property type="entry name" value="S4"/>
    <property type="match status" value="1"/>
</dbReference>
<keyword evidence="4" id="KW-1185">Reference proteome</keyword>
<feature type="domain" description="RNA-binding S4" evidence="2">
    <location>
        <begin position="186"/>
        <end position="243"/>
    </location>
</feature>
<accession>A0A6A8M9E0</accession>
<proteinExistence type="predicted"/>
<evidence type="ECO:0000259" key="2">
    <source>
        <dbReference type="SMART" id="SM00363"/>
    </source>
</evidence>
<dbReference type="RefSeq" id="WP_154547094.1">
    <property type="nucleotide sequence ID" value="NZ_VUMX01000002.1"/>
</dbReference>
<evidence type="ECO:0000313" key="4">
    <source>
        <dbReference type="Proteomes" id="UP000438120"/>
    </source>
</evidence>
<dbReference type="Pfam" id="PF17774">
    <property type="entry name" value="YlmH_RBD"/>
    <property type="match status" value="1"/>
</dbReference>
<dbReference type="InterPro" id="IPR040591">
    <property type="entry name" value="RqcP2_RBD"/>
</dbReference>
<comment type="caution">
    <text evidence="3">The sequence shown here is derived from an EMBL/GenBank/DDBJ whole genome shotgun (WGS) entry which is preliminary data.</text>
</comment>
<dbReference type="SUPFAM" id="SSF55174">
    <property type="entry name" value="Alpha-L RNA-binding motif"/>
    <property type="match status" value="1"/>
</dbReference>
<dbReference type="SMART" id="SM00363">
    <property type="entry name" value="S4"/>
    <property type="match status" value="1"/>
</dbReference>
<evidence type="ECO:0000256" key="1">
    <source>
        <dbReference type="PROSITE-ProRule" id="PRU00182"/>
    </source>
</evidence>